<dbReference type="CDD" id="cd04301">
    <property type="entry name" value="NAT_SF"/>
    <property type="match status" value="1"/>
</dbReference>
<dbReference type="InterPro" id="IPR000182">
    <property type="entry name" value="GNAT_dom"/>
</dbReference>
<evidence type="ECO:0000313" key="5">
    <source>
        <dbReference type="EMBL" id="RJK95513.1"/>
    </source>
</evidence>
<keyword evidence="2 5" id="KW-0808">Transferase</keyword>
<proteinExistence type="inferred from homology"/>
<comment type="caution">
    <text evidence="5">The sequence shown here is derived from an EMBL/GenBank/DDBJ whole genome shotgun (WGS) entry which is preliminary data.</text>
</comment>
<dbReference type="OrthoDB" id="9805924at2"/>
<dbReference type="InterPro" id="IPR016181">
    <property type="entry name" value="Acyl_CoA_acyltransferase"/>
</dbReference>
<protein>
    <submittedName>
        <fullName evidence="5">GNAT family N-acetyltransferase</fullName>
    </submittedName>
</protein>
<dbReference type="SUPFAM" id="SSF55729">
    <property type="entry name" value="Acyl-CoA N-acyltransferases (Nat)"/>
    <property type="match status" value="1"/>
</dbReference>
<dbReference type="EMBL" id="QZEZ01000005">
    <property type="protein sequence ID" value="RJK95513.1"/>
    <property type="molecule type" value="Genomic_DNA"/>
</dbReference>
<evidence type="ECO:0000256" key="1">
    <source>
        <dbReference type="ARBA" id="ARBA00008694"/>
    </source>
</evidence>
<dbReference type="RefSeq" id="WP_119950866.1">
    <property type="nucleotide sequence ID" value="NZ_QZEZ01000005.1"/>
</dbReference>
<keyword evidence="6" id="KW-1185">Reference proteome</keyword>
<gene>
    <name evidence="5" type="ORF">D5H78_12350</name>
</gene>
<dbReference type="Proteomes" id="UP000265614">
    <property type="component" value="Unassembled WGS sequence"/>
</dbReference>
<dbReference type="Pfam" id="PF00583">
    <property type="entry name" value="Acetyltransf_1"/>
    <property type="match status" value="1"/>
</dbReference>
<accession>A0A3A3YXS0</accession>
<dbReference type="PANTHER" id="PTHR10545">
    <property type="entry name" value="DIAMINE N-ACETYLTRANSFERASE"/>
    <property type="match status" value="1"/>
</dbReference>
<reference evidence="5 6" key="1">
    <citation type="submission" date="2018-09" db="EMBL/GenBank/DDBJ databases">
        <title>YIM 75000 draft genome.</title>
        <authorList>
            <person name="Tang S."/>
            <person name="Feng Y."/>
        </authorList>
    </citation>
    <scope>NUCLEOTIDE SEQUENCE [LARGE SCALE GENOMIC DNA]</scope>
    <source>
        <strain evidence="5 6">YIM 75000</strain>
    </source>
</reference>
<keyword evidence="3" id="KW-0012">Acyltransferase</keyword>
<dbReference type="PANTHER" id="PTHR10545:SF29">
    <property type="entry name" value="GH14572P-RELATED"/>
    <property type="match status" value="1"/>
</dbReference>
<organism evidence="5 6">
    <name type="scientific">Vallicoccus soli</name>
    <dbReference type="NCBI Taxonomy" id="2339232"/>
    <lineage>
        <taxon>Bacteria</taxon>
        <taxon>Bacillati</taxon>
        <taxon>Actinomycetota</taxon>
        <taxon>Actinomycetes</taxon>
        <taxon>Motilibacterales</taxon>
        <taxon>Vallicoccaceae</taxon>
        <taxon>Vallicoccus</taxon>
    </lineage>
</organism>
<dbReference type="InterPro" id="IPR051016">
    <property type="entry name" value="Diverse_Substrate_AcTransf"/>
</dbReference>
<name>A0A3A3YXS0_9ACTN</name>
<evidence type="ECO:0000256" key="3">
    <source>
        <dbReference type="ARBA" id="ARBA00023315"/>
    </source>
</evidence>
<comment type="similarity">
    <text evidence="1">Belongs to the acetyltransferase family.</text>
</comment>
<sequence length="143" mass="15746">MVRELAAYERAAHEVVADEPALAAALFGEQPAVFAHVVEGPDGAPAGFALWYVTFSTWLGRHGLWLEDLYVRPEHRGRGYGRALLGTLARVCVERGYGRLEWWVLDWNAPALGFYRALGAVPQDDWTVQRVDGGALRRLAGGA</sequence>
<feature type="domain" description="N-acetyltransferase" evidence="4">
    <location>
        <begin position="1"/>
        <end position="141"/>
    </location>
</feature>
<evidence type="ECO:0000256" key="2">
    <source>
        <dbReference type="ARBA" id="ARBA00022679"/>
    </source>
</evidence>
<dbReference type="PROSITE" id="PS51186">
    <property type="entry name" value="GNAT"/>
    <property type="match status" value="1"/>
</dbReference>
<dbReference type="Gene3D" id="3.40.630.30">
    <property type="match status" value="1"/>
</dbReference>
<evidence type="ECO:0000259" key="4">
    <source>
        <dbReference type="PROSITE" id="PS51186"/>
    </source>
</evidence>
<dbReference type="GO" id="GO:0008080">
    <property type="term" value="F:N-acetyltransferase activity"/>
    <property type="evidence" value="ECO:0007669"/>
    <property type="project" value="TreeGrafter"/>
</dbReference>
<dbReference type="AlphaFoldDB" id="A0A3A3YXS0"/>
<evidence type="ECO:0000313" key="6">
    <source>
        <dbReference type="Proteomes" id="UP000265614"/>
    </source>
</evidence>
<dbReference type="FunFam" id="3.40.630.30:FF:000064">
    <property type="entry name" value="GNAT family acetyltransferase"/>
    <property type="match status" value="1"/>
</dbReference>